<protein>
    <recommendedName>
        <fullName evidence="4">Secreted protein</fullName>
    </recommendedName>
</protein>
<sequence>MRTGPSRVHAGLFLTRRAAFLRAACVASWRVTRWCNVTGGEEGRGLGQRKQLAGSVNIKTSSCCCRSVSRPPLRLA</sequence>
<dbReference type="EMBL" id="JBBPDW010000061">
    <property type="protein sequence ID" value="KAK7530492.1"/>
    <property type="molecule type" value="Genomic_DNA"/>
</dbReference>
<evidence type="ECO:0008006" key="4">
    <source>
        <dbReference type="Google" id="ProtNLM"/>
    </source>
</evidence>
<gene>
    <name evidence="2" type="ORF">IWX46DRAFT_616190</name>
</gene>
<reference evidence="2 3" key="1">
    <citation type="submission" date="2024-04" db="EMBL/GenBank/DDBJ databases">
        <title>Phyllosticta paracitricarpa is synonymous to the EU quarantine fungus P. citricarpa based on phylogenomic analyses.</title>
        <authorList>
            <consortium name="Lawrence Berkeley National Laboratory"/>
            <person name="Van Ingen-Buijs V.A."/>
            <person name="Van Westerhoven A.C."/>
            <person name="Haridas S."/>
            <person name="Skiadas P."/>
            <person name="Martin F."/>
            <person name="Groenewald J.Z."/>
            <person name="Crous P.W."/>
            <person name="Seidl M.F."/>
        </authorList>
    </citation>
    <scope>NUCLEOTIDE SEQUENCE [LARGE SCALE GENOMIC DNA]</scope>
    <source>
        <strain evidence="2 3">CBS 122670</strain>
    </source>
</reference>
<feature type="non-terminal residue" evidence="2">
    <location>
        <position position="76"/>
    </location>
</feature>
<proteinExistence type="predicted"/>
<feature type="chain" id="PRO_5045873482" description="Secreted protein" evidence="1">
    <location>
        <begin position="24"/>
        <end position="76"/>
    </location>
</feature>
<comment type="caution">
    <text evidence="2">The sequence shown here is derived from an EMBL/GenBank/DDBJ whole genome shotgun (WGS) entry which is preliminary data.</text>
</comment>
<feature type="signal peptide" evidence="1">
    <location>
        <begin position="1"/>
        <end position="23"/>
    </location>
</feature>
<evidence type="ECO:0000313" key="2">
    <source>
        <dbReference type="EMBL" id="KAK7530492.1"/>
    </source>
</evidence>
<name>A0ABR1L9Z4_9PEZI</name>
<dbReference type="Proteomes" id="UP001365128">
    <property type="component" value="Unassembled WGS sequence"/>
</dbReference>
<keyword evidence="1" id="KW-0732">Signal</keyword>
<keyword evidence="3" id="KW-1185">Reference proteome</keyword>
<evidence type="ECO:0000313" key="3">
    <source>
        <dbReference type="Proteomes" id="UP001365128"/>
    </source>
</evidence>
<evidence type="ECO:0000256" key="1">
    <source>
        <dbReference type="SAM" id="SignalP"/>
    </source>
</evidence>
<accession>A0ABR1L9Z4</accession>
<organism evidence="2 3">
    <name type="scientific">Phyllosticta citricarpa</name>
    <dbReference type="NCBI Taxonomy" id="55181"/>
    <lineage>
        <taxon>Eukaryota</taxon>
        <taxon>Fungi</taxon>
        <taxon>Dikarya</taxon>
        <taxon>Ascomycota</taxon>
        <taxon>Pezizomycotina</taxon>
        <taxon>Dothideomycetes</taxon>
        <taxon>Dothideomycetes incertae sedis</taxon>
        <taxon>Botryosphaeriales</taxon>
        <taxon>Phyllostictaceae</taxon>
        <taxon>Phyllosticta</taxon>
    </lineage>
</organism>